<feature type="transmembrane region" description="Helical" evidence="9">
    <location>
        <begin position="301"/>
        <end position="320"/>
    </location>
</feature>
<dbReference type="Gene3D" id="1.10.3720.10">
    <property type="entry name" value="MetI-like"/>
    <property type="match status" value="1"/>
</dbReference>
<proteinExistence type="inferred from homology"/>
<dbReference type="InterPro" id="IPR007210">
    <property type="entry name" value="ABC_Gly_betaine_transp_sub-bd"/>
</dbReference>
<dbReference type="SUPFAM" id="SSF53850">
    <property type="entry name" value="Periplasmic binding protein-like II"/>
    <property type="match status" value="2"/>
</dbReference>
<dbReference type="PROSITE" id="PS50928">
    <property type="entry name" value="ABC_TM1"/>
    <property type="match status" value="1"/>
</dbReference>
<dbReference type="Gene3D" id="3.40.190.100">
    <property type="entry name" value="Glycine betaine-binding periplasmic protein, domain 2"/>
    <property type="match status" value="2"/>
</dbReference>
<keyword evidence="6 9" id="KW-0472">Membrane</keyword>
<keyword evidence="12" id="KW-1185">Reference proteome</keyword>
<comment type="similarity">
    <text evidence="8">In the N-terminal section; belongs to the binding-protein-dependent transport system permease family.</text>
</comment>
<organism evidence="11 12">
    <name type="scientific">Streptomyces rhizosphaericola</name>
    <dbReference type="NCBI Taxonomy" id="2564098"/>
    <lineage>
        <taxon>Bacteria</taxon>
        <taxon>Bacillati</taxon>
        <taxon>Actinomycetota</taxon>
        <taxon>Actinomycetes</taxon>
        <taxon>Kitasatosporales</taxon>
        <taxon>Streptomycetaceae</taxon>
        <taxon>Streptomyces</taxon>
    </lineage>
</organism>
<dbReference type="CDD" id="cd06261">
    <property type="entry name" value="TM_PBP2"/>
    <property type="match status" value="1"/>
</dbReference>
<dbReference type="PANTHER" id="PTHR47737:SF1">
    <property type="entry name" value="GLYCINE BETAINE_PROLINE BETAINE TRANSPORT SYSTEM PERMEASE PROTEIN PROW"/>
    <property type="match status" value="1"/>
</dbReference>
<dbReference type="PANTHER" id="PTHR47737">
    <property type="entry name" value="GLYCINE BETAINE/PROLINE BETAINE TRANSPORT SYSTEM PERMEASE PROTEIN PROW"/>
    <property type="match status" value="1"/>
</dbReference>
<keyword evidence="2 9" id="KW-0813">Transport</keyword>
<evidence type="ECO:0000256" key="1">
    <source>
        <dbReference type="ARBA" id="ARBA00004141"/>
    </source>
</evidence>
<dbReference type="RefSeq" id="WP_136017047.1">
    <property type="nucleotide sequence ID" value="NZ_SRZK01000284.1"/>
</dbReference>
<evidence type="ECO:0000256" key="7">
    <source>
        <dbReference type="ARBA" id="ARBA00035642"/>
    </source>
</evidence>
<dbReference type="Gene3D" id="3.10.105.10">
    <property type="entry name" value="Dipeptide-binding Protein, Domain 3"/>
    <property type="match status" value="3"/>
</dbReference>
<evidence type="ECO:0000256" key="4">
    <source>
        <dbReference type="ARBA" id="ARBA00022692"/>
    </source>
</evidence>
<comment type="caution">
    <text evidence="11">The sequence shown here is derived from an EMBL/GenBank/DDBJ whole genome shotgun (WGS) entry which is preliminary data.</text>
</comment>
<dbReference type="SUPFAM" id="SSF161098">
    <property type="entry name" value="MetI-like"/>
    <property type="match status" value="1"/>
</dbReference>
<comment type="similarity">
    <text evidence="9">Belongs to the binding-protein-dependent transport system permease family.</text>
</comment>
<sequence length="884" mass="96459">MSKLPLGDWVDSAVDWLQTHLAWLFDAISTVVGGMFDGIAAVLSAPHPLLFAGIVAIIAWWLRGLPAGLLAFAGFTLIDSVELWAEAMDTLTLVLVATIVTLVIAVPLGIWSSRSKTVSAIIRPVLDFMQTMPAMVYLIPGVIFFGVGVVPGIIATIIFALPPGVRMTELGIRQVDGELVEAAEAFGTTSRNTLLRIQLPLALPTIMAGINQVIMLGLSMVVIAGMVGGGGLGGSVYRAIGNIDVGLGFEAGISIVILAMYLDRMTGALGREVSPLGRRAAAKAQAAAEGWKIWTYRPQPVVAVAGILALALVAGGMGVFGGSAKDATASGSTQIGAGKKVSIGYIPWDEGIASTYLWKEMLERRGFEVDVTQYEAGSLYTGMANGQIDFQTDSWLPVTHASYWEKYQDRLDDLGAWYAPTSLELAVPAYMSDIKSMEDLKGRASEFKGRIVGIEPSAGEMGLLKSKLLPGYGLDKEYKLIDGSTQSMLAELKRAYAKKEPIVVPLWSPHWAYNEYDLTKLADPKKLWGEGDGVHTLSRKGFAKDRPEVAKWLKSFKMTEKQLTSLEAEIQKTGAGKEQEAVRIWLEANPGVADKWTPLPEGAENAQAAGAQQVAAGGKDERERPVEVAWFPWEEDIAATYLWKAVLEERGYTINLKQFEVGPMYAAMSRGQIDVQFDGWLPYTQKNYWDKYGDKLTNLGSWYGPTSIEVAVPDYVKDVRSLDDLKGKGSDFKGRIVGIEPGTATMENLKKNVLPQYGLDGEYKVVDSSTPGMLAELKRAYAKKEPIAVLLWTPHWAYNEYGLTKLGDPKKTFGDGDRLHTIASKEFPKQYPQLTEWFKKFELNEKQLGGLENEIQKRGAGHEEEAVKAWMADNPGIADTMAPV</sequence>
<dbReference type="Proteomes" id="UP000306274">
    <property type="component" value="Unassembled WGS sequence"/>
</dbReference>
<name>A0ABY2PB41_9ACTN</name>
<evidence type="ECO:0000313" key="11">
    <source>
        <dbReference type="EMBL" id="TGZ04419.1"/>
    </source>
</evidence>
<dbReference type="Pfam" id="PF04069">
    <property type="entry name" value="OpuAC"/>
    <property type="match status" value="2"/>
</dbReference>
<feature type="transmembrane region" description="Helical" evidence="9">
    <location>
        <begin position="50"/>
        <end position="78"/>
    </location>
</feature>
<protein>
    <submittedName>
        <fullName evidence="11">ABC transporter permease subunit</fullName>
    </submittedName>
</protein>
<keyword evidence="5 9" id="KW-1133">Transmembrane helix</keyword>
<feature type="transmembrane region" description="Helical" evidence="9">
    <location>
        <begin position="201"/>
        <end position="227"/>
    </location>
</feature>
<evidence type="ECO:0000256" key="8">
    <source>
        <dbReference type="ARBA" id="ARBA00035652"/>
    </source>
</evidence>
<dbReference type="CDD" id="cd13639">
    <property type="entry name" value="PBP2_OpuAC_like"/>
    <property type="match status" value="2"/>
</dbReference>
<dbReference type="InterPro" id="IPR000515">
    <property type="entry name" value="MetI-like"/>
</dbReference>
<dbReference type="Pfam" id="PF00528">
    <property type="entry name" value="BPD_transp_1"/>
    <property type="match status" value="1"/>
</dbReference>
<evidence type="ECO:0000256" key="3">
    <source>
        <dbReference type="ARBA" id="ARBA00022475"/>
    </source>
</evidence>
<accession>A0ABY2PB41</accession>
<evidence type="ECO:0000259" key="10">
    <source>
        <dbReference type="PROSITE" id="PS50928"/>
    </source>
</evidence>
<evidence type="ECO:0000256" key="9">
    <source>
        <dbReference type="RuleBase" id="RU363032"/>
    </source>
</evidence>
<evidence type="ECO:0000256" key="5">
    <source>
        <dbReference type="ARBA" id="ARBA00022989"/>
    </source>
</evidence>
<feature type="transmembrane region" description="Helical" evidence="9">
    <location>
        <begin position="90"/>
        <end position="113"/>
    </location>
</feature>
<keyword evidence="3" id="KW-1003">Cell membrane</keyword>
<feature type="domain" description="ABC transmembrane type-1" evidence="10">
    <location>
        <begin position="87"/>
        <end position="266"/>
    </location>
</feature>
<comment type="subcellular location">
    <subcellularLocation>
        <location evidence="9">Cell membrane</location>
        <topology evidence="9">Multi-pass membrane protein</topology>
    </subcellularLocation>
    <subcellularLocation>
        <location evidence="1">Membrane</location>
        <topology evidence="1">Multi-pass membrane protein</topology>
    </subcellularLocation>
</comment>
<reference evidence="11 12" key="1">
    <citation type="submission" date="2019-04" db="EMBL/GenBank/DDBJ databases">
        <title>Streptomyces rhizosphaericola sp. nov., an actinobacterium isolated from the wheat rhizosphere.</title>
        <authorList>
            <person name="Vargas Hoyos H.A."/>
            <person name="Santos S.N."/>
            <person name="Genuario D.B."/>
            <person name="Melo I.S."/>
            <person name="Da Silva L.J."/>
            <person name="Da Silva F.S.P."/>
            <person name="Zucchi T.D."/>
        </authorList>
    </citation>
    <scope>NUCLEOTIDE SEQUENCE [LARGE SCALE GENOMIC DNA]</scope>
    <source>
        <strain evidence="11 12">1AS2c</strain>
    </source>
</reference>
<keyword evidence="4 9" id="KW-0812">Transmembrane</keyword>
<evidence type="ECO:0000256" key="6">
    <source>
        <dbReference type="ARBA" id="ARBA00023136"/>
    </source>
</evidence>
<gene>
    <name evidence="11" type="ORF">E5Z02_23955</name>
</gene>
<evidence type="ECO:0000256" key="2">
    <source>
        <dbReference type="ARBA" id="ARBA00022448"/>
    </source>
</evidence>
<comment type="similarity">
    <text evidence="7">In the C-terminal section; belongs to the OsmX family.</text>
</comment>
<dbReference type="InterPro" id="IPR035906">
    <property type="entry name" value="MetI-like_sf"/>
</dbReference>
<feature type="transmembrane region" description="Helical" evidence="9">
    <location>
        <begin position="20"/>
        <end position="43"/>
    </location>
</feature>
<feature type="transmembrane region" description="Helical" evidence="9">
    <location>
        <begin position="134"/>
        <end position="161"/>
    </location>
</feature>
<dbReference type="EMBL" id="SRZK01000284">
    <property type="protein sequence ID" value="TGZ04419.1"/>
    <property type="molecule type" value="Genomic_DNA"/>
</dbReference>
<evidence type="ECO:0000313" key="12">
    <source>
        <dbReference type="Proteomes" id="UP000306274"/>
    </source>
</evidence>